<evidence type="ECO:0000313" key="2">
    <source>
        <dbReference type="Proteomes" id="UP000805649"/>
    </source>
</evidence>
<protein>
    <submittedName>
        <fullName evidence="1">Ent-kaurene oxidase</fullName>
    </submittedName>
</protein>
<dbReference type="Proteomes" id="UP000805649">
    <property type="component" value="Unassembled WGS sequence"/>
</dbReference>
<gene>
    <name evidence="1" type="ORF">CTRU02_208961</name>
</gene>
<dbReference type="EMBL" id="VUJX02000005">
    <property type="protein sequence ID" value="KAL0936746.1"/>
    <property type="molecule type" value="Genomic_DNA"/>
</dbReference>
<reference evidence="1 2" key="1">
    <citation type="journal article" date="2020" name="Phytopathology">
        <title>Genome Sequence Resources of Colletotrichum truncatum, C. plurivorum, C. musicola, and C. sojae: Four Species Pathogenic to Soybean (Glycine max).</title>
        <authorList>
            <person name="Rogerio F."/>
            <person name="Boufleur T.R."/>
            <person name="Ciampi-Guillardi M."/>
            <person name="Sukno S.A."/>
            <person name="Thon M.R."/>
            <person name="Massola Junior N.S."/>
            <person name="Baroncelli R."/>
        </authorList>
    </citation>
    <scope>NUCLEOTIDE SEQUENCE [LARGE SCALE GENOMIC DNA]</scope>
    <source>
        <strain evidence="1 2">CMES1059</strain>
    </source>
</reference>
<accession>A0ACC3YXW0</accession>
<sequence length="545" mass="61076">MAESILFRVCSGFSTQLGFAIFAVCASFLLLRMIRQKSQLSSIPAVGIAKTREDRRKEFLSGKARNLYIEGYRKFKDGAFRIMTARGNCDAFNQLCSRLTLVPESECIVVSPNFLRQLKKLPDTVLSFNEAVEEALQTRYTKISSNIPTIPHTLKTSLNPALFRLNPVILDEVTTGIRDEFPQSSEWTTVSINKKLMRVVAKTSGRIFVGPGLCRDEVYLEAAVGYTFDMTAAIQAVGFISPWLRPIMASRLPQVKKLHTRFQQADAFLRPIVTARREAAKSRLAGEAKPDDMLQWLLDSQDKFGQQSDREISKYQLSLTFAAIHTTTVALTHSFYNLVAMPELVQILRDEIVEAVADTKGEITATAIQRMLKLDSFIKEIMRFYPQTATAFQRKVMKTFTLPNGQLVPAGTIIEVPSHAINYDETIYAEPEKFDALRFYNIRKQKEAALSMTMSANDATTEAAANNQFTSVSETSLAFGYGRNACPGRFFAANEIKMILATTILNYDLKMPDGCTARYDNLTVGSQLVPDPSKSIMMKLRNREG</sequence>
<proteinExistence type="predicted"/>
<keyword evidence="2" id="KW-1185">Reference proteome</keyword>
<evidence type="ECO:0000313" key="1">
    <source>
        <dbReference type="EMBL" id="KAL0936746.1"/>
    </source>
</evidence>
<organism evidence="1 2">
    <name type="scientific">Colletotrichum truncatum</name>
    <name type="common">Anthracnose fungus</name>
    <name type="synonym">Colletotrichum capsici</name>
    <dbReference type="NCBI Taxonomy" id="5467"/>
    <lineage>
        <taxon>Eukaryota</taxon>
        <taxon>Fungi</taxon>
        <taxon>Dikarya</taxon>
        <taxon>Ascomycota</taxon>
        <taxon>Pezizomycotina</taxon>
        <taxon>Sordariomycetes</taxon>
        <taxon>Hypocreomycetidae</taxon>
        <taxon>Glomerellales</taxon>
        <taxon>Glomerellaceae</taxon>
        <taxon>Colletotrichum</taxon>
        <taxon>Colletotrichum truncatum species complex</taxon>
    </lineage>
</organism>
<name>A0ACC3YXW0_COLTU</name>
<comment type="caution">
    <text evidence="1">The sequence shown here is derived from an EMBL/GenBank/DDBJ whole genome shotgun (WGS) entry which is preliminary data.</text>
</comment>